<name>A0A7I8DGN3_9BACL</name>
<dbReference type="GO" id="GO:0008173">
    <property type="term" value="F:RNA methyltransferase activity"/>
    <property type="evidence" value="ECO:0007669"/>
    <property type="project" value="InterPro"/>
</dbReference>
<keyword evidence="1" id="KW-0963">Cytoplasm</keyword>
<dbReference type="PANTHER" id="PTHR42971:SF1">
    <property type="entry name" value="TRNA (CYTIDINE(34)-2'-O)-METHYLTRANSFERASE"/>
    <property type="match status" value="1"/>
</dbReference>
<keyword evidence="5" id="KW-0819">tRNA processing</keyword>
<keyword evidence="3" id="KW-0808">Transferase</keyword>
<reference evidence="7 8" key="1">
    <citation type="submission" date="2020-08" db="EMBL/GenBank/DDBJ databases">
        <title>Complete Genome Sequence of Effusibacillus dendaii Strain skT53, Isolated from Farmland soil.</title>
        <authorList>
            <person name="Konishi T."/>
            <person name="Kawasaki H."/>
        </authorList>
    </citation>
    <scope>NUCLEOTIDE SEQUENCE [LARGE SCALE GENOMIC DNA]</scope>
    <source>
        <strain evidence="8">skT53</strain>
    </source>
</reference>
<dbReference type="AlphaFoldDB" id="A0A7I8DGN3"/>
<evidence type="ECO:0000313" key="7">
    <source>
        <dbReference type="EMBL" id="BCJ86961.1"/>
    </source>
</evidence>
<gene>
    <name evidence="7" type="ORF">skT53_19460</name>
</gene>
<evidence type="ECO:0000259" key="6">
    <source>
        <dbReference type="Pfam" id="PF00588"/>
    </source>
</evidence>
<dbReference type="GO" id="GO:0003723">
    <property type="term" value="F:RNA binding"/>
    <property type="evidence" value="ECO:0007669"/>
    <property type="project" value="InterPro"/>
</dbReference>
<sequence length="56" mass="6015">MFGKETKGLPNELIAANLDTCIRIPQVSDARSLNLSNAVAIVIYEALRQQGFPGLG</sequence>
<evidence type="ECO:0000256" key="5">
    <source>
        <dbReference type="ARBA" id="ARBA00022694"/>
    </source>
</evidence>
<dbReference type="PANTHER" id="PTHR42971">
    <property type="entry name" value="TRNA (CYTIDINE(34)-2'-O)-METHYLTRANSFERASE"/>
    <property type="match status" value="1"/>
</dbReference>
<dbReference type="InterPro" id="IPR016914">
    <property type="entry name" value="TrmL"/>
</dbReference>
<dbReference type="Proteomes" id="UP000593802">
    <property type="component" value="Chromosome"/>
</dbReference>
<evidence type="ECO:0000256" key="2">
    <source>
        <dbReference type="ARBA" id="ARBA00022603"/>
    </source>
</evidence>
<keyword evidence="2" id="KW-0489">Methyltransferase</keyword>
<dbReference type="GO" id="GO:0002130">
    <property type="term" value="P:wobble position ribose methylation"/>
    <property type="evidence" value="ECO:0007669"/>
    <property type="project" value="TreeGrafter"/>
</dbReference>
<accession>A0A7I8DGN3</accession>
<evidence type="ECO:0000313" key="8">
    <source>
        <dbReference type="Proteomes" id="UP000593802"/>
    </source>
</evidence>
<dbReference type="SUPFAM" id="SSF75217">
    <property type="entry name" value="alpha/beta knot"/>
    <property type="match status" value="1"/>
</dbReference>
<evidence type="ECO:0000256" key="3">
    <source>
        <dbReference type="ARBA" id="ARBA00022679"/>
    </source>
</evidence>
<keyword evidence="8" id="KW-1185">Reference proteome</keyword>
<keyword evidence="4" id="KW-0949">S-adenosyl-L-methionine</keyword>
<feature type="domain" description="tRNA/rRNA methyltransferase SpoU type" evidence="6">
    <location>
        <begin position="1"/>
        <end position="44"/>
    </location>
</feature>
<dbReference type="Gene3D" id="3.40.1280.10">
    <property type="match status" value="1"/>
</dbReference>
<organism evidence="7 8">
    <name type="scientific">Effusibacillus dendaii</name>
    <dbReference type="NCBI Taxonomy" id="2743772"/>
    <lineage>
        <taxon>Bacteria</taxon>
        <taxon>Bacillati</taxon>
        <taxon>Bacillota</taxon>
        <taxon>Bacilli</taxon>
        <taxon>Bacillales</taxon>
        <taxon>Alicyclobacillaceae</taxon>
        <taxon>Effusibacillus</taxon>
    </lineage>
</organism>
<dbReference type="InterPro" id="IPR001537">
    <property type="entry name" value="SpoU_MeTrfase"/>
</dbReference>
<dbReference type="KEGG" id="eff:skT53_19460"/>
<dbReference type="Pfam" id="PF00588">
    <property type="entry name" value="SpoU_methylase"/>
    <property type="match status" value="1"/>
</dbReference>
<dbReference type="EMBL" id="AP023366">
    <property type="protein sequence ID" value="BCJ86961.1"/>
    <property type="molecule type" value="Genomic_DNA"/>
</dbReference>
<dbReference type="InterPro" id="IPR029026">
    <property type="entry name" value="tRNA_m1G_MTases_N"/>
</dbReference>
<proteinExistence type="predicted"/>
<dbReference type="InterPro" id="IPR029028">
    <property type="entry name" value="Alpha/beta_knot_MTases"/>
</dbReference>
<evidence type="ECO:0000256" key="1">
    <source>
        <dbReference type="ARBA" id="ARBA00022490"/>
    </source>
</evidence>
<evidence type="ECO:0000256" key="4">
    <source>
        <dbReference type="ARBA" id="ARBA00022691"/>
    </source>
</evidence>
<protein>
    <recommendedName>
        <fullName evidence="6">tRNA/rRNA methyltransferase SpoU type domain-containing protein</fullName>
    </recommendedName>
</protein>